<dbReference type="EMBL" id="JAROCE010000002">
    <property type="protein sequence ID" value="MFM2720475.1"/>
    <property type="molecule type" value="Genomic_DNA"/>
</dbReference>
<name>A0ABW9GI02_9MICO</name>
<gene>
    <name evidence="1" type="ORF">P5G46_08160</name>
</gene>
<dbReference type="RefSeq" id="WP_408905439.1">
    <property type="nucleotide sequence ID" value="NZ_JAROCE010000002.1"/>
</dbReference>
<keyword evidence="2" id="KW-1185">Reference proteome</keyword>
<evidence type="ECO:0000313" key="1">
    <source>
        <dbReference type="EMBL" id="MFM2720475.1"/>
    </source>
</evidence>
<organism evidence="1 2">
    <name type="scientific">Microbacterium mcarthurae</name>
    <dbReference type="NCBI Taxonomy" id="3035918"/>
    <lineage>
        <taxon>Bacteria</taxon>
        <taxon>Bacillati</taxon>
        <taxon>Actinomycetota</taxon>
        <taxon>Actinomycetes</taxon>
        <taxon>Micrococcales</taxon>
        <taxon>Microbacteriaceae</taxon>
        <taxon>Microbacterium</taxon>
    </lineage>
</organism>
<reference evidence="1 2" key="1">
    <citation type="submission" date="2023-03" db="EMBL/GenBank/DDBJ databases">
        <title>MT1 and MT2 Draft Genomes of Novel Species.</title>
        <authorList>
            <person name="Venkateswaran K."/>
        </authorList>
    </citation>
    <scope>NUCLEOTIDE SEQUENCE [LARGE SCALE GENOMIC DNA]</scope>
    <source>
        <strain evidence="1 2">IF8SW-P5</strain>
    </source>
</reference>
<evidence type="ECO:0000313" key="2">
    <source>
        <dbReference type="Proteomes" id="UP001630303"/>
    </source>
</evidence>
<sequence length="89" mass="10235">MNDRALVTIARGAQLQTLTHVELRLDEVPLTVDPKPRRKVRAWVRFGDVPVRVDALATRWTPDAIGIVFHVEETEYRCWVWVGAVDERA</sequence>
<accession>A0ABW9GI02</accession>
<proteinExistence type="predicted"/>
<protein>
    <submittedName>
        <fullName evidence="1">Uncharacterized protein</fullName>
    </submittedName>
</protein>
<dbReference type="Proteomes" id="UP001630303">
    <property type="component" value="Unassembled WGS sequence"/>
</dbReference>
<comment type="caution">
    <text evidence="1">The sequence shown here is derived from an EMBL/GenBank/DDBJ whole genome shotgun (WGS) entry which is preliminary data.</text>
</comment>